<reference evidence="1" key="1">
    <citation type="journal article" date="2015" name="Nature">
        <title>Complex archaea that bridge the gap between prokaryotes and eukaryotes.</title>
        <authorList>
            <person name="Spang A."/>
            <person name="Saw J.H."/>
            <person name="Jorgensen S.L."/>
            <person name="Zaremba-Niedzwiedzka K."/>
            <person name="Martijn J."/>
            <person name="Lind A.E."/>
            <person name="van Eijk R."/>
            <person name="Schleper C."/>
            <person name="Guy L."/>
            <person name="Ettema T.J."/>
        </authorList>
    </citation>
    <scope>NUCLEOTIDE SEQUENCE</scope>
</reference>
<protein>
    <submittedName>
        <fullName evidence="1">Uncharacterized protein</fullName>
    </submittedName>
</protein>
<dbReference type="EMBL" id="LAZR01009612">
    <property type="protein sequence ID" value="KKM71572.1"/>
    <property type="molecule type" value="Genomic_DNA"/>
</dbReference>
<organism evidence="1">
    <name type="scientific">marine sediment metagenome</name>
    <dbReference type="NCBI Taxonomy" id="412755"/>
    <lineage>
        <taxon>unclassified sequences</taxon>
        <taxon>metagenomes</taxon>
        <taxon>ecological metagenomes</taxon>
    </lineage>
</organism>
<comment type="caution">
    <text evidence="1">The sequence shown here is derived from an EMBL/GenBank/DDBJ whole genome shotgun (WGS) entry which is preliminary data.</text>
</comment>
<name>A0A0F9MQV7_9ZZZZ</name>
<evidence type="ECO:0000313" key="1">
    <source>
        <dbReference type="EMBL" id="KKM71572.1"/>
    </source>
</evidence>
<sequence length="298" mass="31670">MTHHVIAHSIAAQLKQVRSAPDSDGTQASGGPSLSTTLKVLSIPIGADWISITPRNYVGCGTVRVALTPRLTIVSTSDALATSGVHNNVEPIIWSTFPTQVISDEMQDGDAEDFAMDAFPAVNALNYIYIGAAIPFRGAHVDVGSVNGDASVLTVNYVKTSDTDTWASISKTDNTGGATSLANDGTVTWSLPTDWFRGSLVDIGATSIREPWSIAPLYWTRWEWSGTLDSDVDIRQIKALAATTQYAELLEGQSLETAVDTKLIANVEALTDAGSANVVINAGILDTSISGRKEEFRA</sequence>
<accession>A0A0F9MQV7</accession>
<gene>
    <name evidence="1" type="ORF">LCGC14_1429310</name>
</gene>
<proteinExistence type="predicted"/>
<dbReference type="AlphaFoldDB" id="A0A0F9MQV7"/>